<proteinExistence type="predicted"/>
<dbReference type="SMART" id="SM00347">
    <property type="entry name" value="HTH_MARR"/>
    <property type="match status" value="1"/>
</dbReference>
<evidence type="ECO:0000256" key="1">
    <source>
        <dbReference type="SAM" id="MobiDB-lite"/>
    </source>
</evidence>
<dbReference type="PROSITE" id="PS50995">
    <property type="entry name" value="HTH_MARR_2"/>
    <property type="match status" value="1"/>
</dbReference>
<dbReference type="Pfam" id="PF12802">
    <property type="entry name" value="MarR_2"/>
    <property type="match status" value="1"/>
</dbReference>
<dbReference type="EMBL" id="JADIVZ010000005">
    <property type="protein sequence ID" value="MBF4162324.1"/>
    <property type="molecule type" value="Genomic_DNA"/>
</dbReference>
<accession>A0A930YDB8</accession>
<name>A0A930YDB8_9ACTN</name>
<dbReference type="PANTHER" id="PTHR39515">
    <property type="entry name" value="CONSERVED PROTEIN"/>
    <property type="match status" value="1"/>
</dbReference>
<dbReference type="AlphaFoldDB" id="A0A930YDB8"/>
<evidence type="ECO:0000313" key="4">
    <source>
        <dbReference type="Proteomes" id="UP000656804"/>
    </source>
</evidence>
<feature type="region of interest" description="Disordered" evidence="1">
    <location>
        <begin position="32"/>
        <end position="52"/>
    </location>
</feature>
<gene>
    <name evidence="3" type="ORF">ISG29_11545</name>
</gene>
<dbReference type="Proteomes" id="UP000656804">
    <property type="component" value="Unassembled WGS sequence"/>
</dbReference>
<feature type="domain" description="HTH marR-type" evidence="2">
    <location>
        <begin position="12"/>
        <end position="145"/>
    </location>
</feature>
<dbReference type="Gene3D" id="1.10.10.10">
    <property type="entry name" value="Winged helix-like DNA-binding domain superfamily/Winged helix DNA-binding domain"/>
    <property type="match status" value="1"/>
</dbReference>
<reference evidence="3" key="1">
    <citation type="submission" date="2020-11" db="EMBL/GenBank/DDBJ databases">
        <title>Nocardioides sp. CBS4Y-1, whole genome shotgun sequence.</title>
        <authorList>
            <person name="Tuo L."/>
        </authorList>
    </citation>
    <scope>NUCLEOTIDE SEQUENCE</scope>
    <source>
        <strain evidence="3">CBS4Y-1</strain>
    </source>
</reference>
<dbReference type="SUPFAM" id="SSF46785">
    <property type="entry name" value="Winged helix' DNA-binding domain"/>
    <property type="match status" value="1"/>
</dbReference>
<dbReference type="PANTHER" id="PTHR39515:SF2">
    <property type="entry name" value="HTH-TYPE TRANSCRIPTIONAL REGULATOR RV0880"/>
    <property type="match status" value="1"/>
</dbReference>
<dbReference type="InterPro" id="IPR036390">
    <property type="entry name" value="WH_DNA-bd_sf"/>
</dbReference>
<dbReference type="InterPro" id="IPR036388">
    <property type="entry name" value="WH-like_DNA-bd_sf"/>
</dbReference>
<evidence type="ECO:0000259" key="2">
    <source>
        <dbReference type="PROSITE" id="PS50995"/>
    </source>
</evidence>
<dbReference type="GO" id="GO:0003700">
    <property type="term" value="F:DNA-binding transcription factor activity"/>
    <property type="evidence" value="ECO:0007669"/>
    <property type="project" value="InterPro"/>
</dbReference>
<dbReference type="InterPro" id="IPR052526">
    <property type="entry name" value="HTH-type_Bedaq_tolerance"/>
</dbReference>
<protein>
    <submittedName>
        <fullName evidence="3">MarR family transcriptional regulator</fullName>
    </submittedName>
</protein>
<comment type="caution">
    <text evidence="3">The sequence shown here is derived from an EMBL/GenBank/DDBJ whole genome shotgun (WGS) entry which is preliminary data.</text>
</comment>
<evidence type="ECO:0000313" key="3">
    <source>
        <dbReference type="EMBL" id="MBF4162324.1"/>
    </source>
</evidence>
<keyword evidence="4" id="KW-1185">Reference proteome</keyword>
<dbReference type="InterPro" id="IPR000835">
    <property type="entry name" value="HTH_MarR-typ"/>
</dbReference>
<organism evidence="3 4">
    <name type="scientific">Nocardioides acrostichi</name>
    <dbReference type="NCBI Taxonomy" id="2784339"/>
    <lineage>
        <taxon>Bacteria</taxon>
        <taxon>Bacillati</taxon>
        <taxon>Actinomycetota</taxon>
        <taxon>Actinomycetes</taxon>
        <taxon>Propionibacteriales</taxon>
        <taxon>Nocardioidaceae</taxon>
        <taxon>Nocardioides</taxon>
    </lineage>
</organism>
<sequence length="148" mass="16535">MPEQVSLNDDAAVEAARHLRSLVSRLRRRLRDEQDDEGLTPSQSTVLSDLDREGPATVSELAALEKIRPQSMALTVGVLVDLGLVRAGPDPEDGRRKLLSPTTLGREHLEARRTAKQDWLVRRLREELDDDELDVVARGLALVQRVTQ</sequence>